<name>A0A2U3K168_9BACT</name>
<dbReference type="EMBL" id="OMOD01000020">
    <property type="protein sequence ID" value="SPF33290.1"/>
    <property type="molecule type" value="Genomic_DNA"/>
</dbReference>
<dbReference type="Proteomes" id="UP000238701">
    <property type="component" value="Unassembled WGS sequence"/>
</dbReference>
<proteinExistence type="predicted"/>
<reference evidence="2" key="1">
    <citation type="submission" date="2018-02" db="EMBL/GenBank/DDBJ databases">
        <authorList>
            <person name="Hausmann B."/>
        </authorList>
    </citation>
    <scope>NUCLEOTIDE SEQUENCE [LARGE SCALE GENOMIC DNA]</scope>
    <source>
        <strain evidence="2">Peat soil MAG SbA1</strain>
    </source>
</reference>
<sequence length="99" mass="11021">MTFELAVCAVVTAAALFYIFYLPGQLFLGPEKTRASYLRERKDAVYENLRDLNFEYKAGKVPEADYHSLRSSLEDEAATLLAEIARLEAKASVAGTPRS</sequence>
<evidence type="ECO:0000313" key="2">
    <source>
        <dbReference type="Proteomes" id="UP000238701"/>
    </source>
</evidence>
<gene>
    <name evidence="1" type="ORF">SBA1_1160030</name>
</gene>
<evidence type="ECO:0000313" key="1">
    <source>
        <dbReference type="EMBL" id="SPF33290.1"/>
    </source>
</evidence>
<accession>A0A2U3K168</accession>
<dbReference type="AlphaFoldDB" id="A0A2U3K168"/>
<protein>
    <recommendedName>
        <fullName evidence="3">C-type cytochrome biogenesis protein CcmI</fullName>
    </recommendedName>
</protein>
<dbReference type="OrthoDB" id="129601at2"/>
<evidence type="ECO:0008006" key="3">
    <source>
        <dbReference type="Google" id="ProtNLM"/>
    </source>
</evidence>
<organism evidence="1 2">
    <name type="scientific">Candidatus Sulfotelmatobacter kueseliae</name>
    <dbReference type="NCBI Taxonomy" id="2042962"/>
    <lineage>
        <taxon>Bacteria</taxon>
        <taxon>Pseudomonadati</taxon>
        <taxon>Acidobacteriota</taxon>
        <taxon>Terriglobia</taxon>
        <taxon>Terriglobales</taxon>
        <taxon>Candidatus Korobacteraceae</taxon>
        <taxon>Candidatus Sulfotelmatobacter</taxon>
    </lineage>
</organism>